<feature type="domain" description="C2H2-type" evidence="7">
    <location>
        <begin position="254"/>
        <end position="283"/>
    </location>
</feature>
<feature type="compositionally biased region" description="Low complexity" evidence="6">
    <location>
        <begin position="163"/>
        <end position="179"/>
    </location>
</feature>
<evidence type="ECO:0000313" key="8">
    <source>
        <dbReference type="EMBL" id="RUP43045.1"/>
    </source>
</evidence>
<gene>
    <name evidence="8" type="ORF">BC936DRAFT_137710</name>
</gene>
<dbReference type="Pfam" id="PF12874">
    <property type="entry name" value="zf-met"/>
    <property type="match status" value="1"/>
</dbReference>
<dbReference type="Proteomes" id="UP000268093">
    <property type="component" value="Unassembled WGS sequence"/>
</dbReference>
<evidence type="ECO:0000259" key="7">
    <source>
        <dbReference type="PROSITE" id="PS50157"/>
    </source>
</evidence>
<dbReference type="PANTHER" id="PTHR24409:SF356">
    <property type="entry name" value="C2H2 FINGER DOMAIN TRANSCRIPTION FACTOR (EUROFUNG)"/>
    <property type="match status" value="1"/>
</dbReference>
<keyword evidence="9" id="KW-1185">Reference proteome</keyword>
<keyword evidence="1" id="KW-0479">Metal-binding</keyword>
<dbReference type="Gene3D" id="3.30.160.60">
    <property type="entry name" value="Classic Zinc Finger"/>
    <property type="match status" value="2"/>
</dbReference>
<dbReference type="PROSITE" id="PS00028">
    <property type="entry name" value="ZINC_FINGER_C2H2_1"/>
    <property type="match status" value="2"/>
</dbReference>
<evidence type="ECO:0000256" key="3">
    <source>
        <dbReference type="ARBA" id="ARBA00022771"/>
    </source>
</evidence>
<reference evidence="8 9" key="1">
    <citation type="journal article" date="2018" name="New Phytol.">
        <title>Phylogenomics of Endogonaceae and evolution of mycorrhizas within Mucoromycota.</title>
        <authorList>
            <person name="Chang Y."/>
            <person name="Desiro A."/>
            <person name="Na H."/>
            <person name="Sandor L."/>
            <person name="Lipzen A."/>
            <person name="Clum A."/>
            <person name="Barry K."/>
            <person name="Grigoriev I.V."/>
            <person name="Martin F.M."/>
            <person name="Stajich J.E."/>
            <person name="Smith M.E."/>
            <person name="Bonito G."/>
            <person name="Spatafora J.W."/>
        </authorList>
    </citation>
    <scope>NUCLEOTIDE SEQUENCE [LARGE SCALE GENOMIC DNA]</scope>
    <source>
        <strain evidence="8 9">GMNB39</strain>
    </source>
</reference>
<protein>
    <recommendedName>
        <fullName evidence="7">C2H2-type domain-containing protein</fullName>
    </recommendedName>
</protein>
<accession>A0A433CWT5</accession>
<dbReference type="GO" id="GO:0000981">
    <property type="term" value="F:DNA-binding transcription factor activity, RNA polymerase II-specific"/>
    <property type="evidence" value="ECO:0007669"/>
    <property type="project" value="TreeGrafter"/>
</dbReference>
<dbReference type="PROSITE" id="PS50157">
    <property type="entry name" value="ZINC_FINGER_C2H2_2"/>
    <property type="match status" value="2"/>
</dbReference>
<evidence type="ECO:0000256" key="5">
    <source>
        <dbReference type="PROSITE-ProRule" id="PRU00042"/>
    </source>
</evidence>
<dbReference type="GO" id="GO:0008270">
    <property type="term" value="F:zinc ion binding"/>
    <property type="evidence" value="ECO:0007669"/>
    <property type="project" value="UniProtKB-KW"/>
</dbReference>
<evidence type="ECO:0000256" key="4">
    <source>
        <dbReference type="ARBA" id="ARBA00022833"/>
    </source>
</evidence>
<dbReference type="GO" id="GO:0000977">
    <property type="term" value="F:RNA polymerase II transcription regulatory region sequence-specific DNA binding"/>
    <property type="evidence" value="ECO:0007669"/>
    <property type="project" value="TreeGrafter"/>
</dbReference>
<evidence type="ECO:0000313" key="9">
    <source>
        <dbReference type="Proteomes" id="UP000268093"/>
    </source>
</evidence>
<evidence type="ECO:0000256" key="1">
    <source>
        <dbReference type="ARBA" id="ARBA00022723"/>
    </source>
</evidence>
<dbReference type="InterPro" id="IPR013087">
    <property type="entry name" value="Znf_C2H2_type"/>
</dbReference>
<dbReference type="InterPro" id="IPR036236">
    <property type="entry name" value="Znf_C2H2_sf"/>
</dbReference>
<evidence type="ECO:0000256" key="2">
    <source>
        <dbReference type="ARBA" id="ARBA00022737"/>
    </source>
</evidence>
<dbReference type="AlphaFoldDB" id="A0A433CWT5"/>
<dbReference type="Pfam" id="PF12171">
    <property type="entry name" value="zf-C2H2_jaz"/>
    <property type="match status" value="1"/>
</dbReference>
<keyword evidence="3 5" id="KW-0863">Zinc-finger</keyword>
<evidence type="ECO:0000256" key="6">
    <source>
        <dbReference type="SAM" id="MobiDB-lite"/>
    </source>
</evidence>
<name>A0A433CWT5_9FUNG</name>
<feature type="compositionally biased region" description="Pro residues" evidence="6">
    <location>
        <begin position="119"/>
        <end position="131"/>
    </location>
</feature>
<dbReference type="GO" id="GO:0005634">
    <property type="term" value="C:nucleus"/>
    <property type="evidence" value="ECO:0007669"/>
    <property type="project" value="TreeGrafter"/>
</dbReference>
<sequence>MEYLDSYSSTGSSGSGGTRREYCPQCRRGFKDQHALEQHLNSPAHNAKQFKCPFCGLSTNTAAGVAQHVEGGMCPRSPVSRKNIPDYVRSIETRLGFQNLLTTPPRITYLPSTGSYAPSSPPLSPILPPTLPTYSPSTGGYPPSNHTHPSIPPTYSPSTGGYPPSNHSPSSTPPLTHSPRTGGYPPSNHPPTPPLSYNASTRSYTPSNHSHSSTPSSASLEANVRTMLRDAFLELKETMDRLDDQSRSWNGRAFACYLCSREFKSTTSLQQHLASPAHEAKDFWCRTCRKQFNVISALVQHVESETCSALSVGRALTTNSNYIGAGRALQYFGSAPRALPAPYSGIDEQGDLYTIYPPSEPAPPTMSEPLYPTTSEPFYPTTSEPFYPTTSEPFYPTTSEPYYPTTSEPYYPTTSEPFYPTASEPYYAAASEPYYATTNEPFYPVTSELVYEYEAPDGSHYFETRGIGNQYYTNPQGQVFVRASYGAPYTYMYSDSDSD</sequence>
<feature type="domain" description="C2H2-type" evidence="7">
    <location>
        <begin position="21"/>
        <end position="50"/>
    </location>
</feature>
<dbReference type="EMBL" id="RBNI01011867">
    <property type="protein sequence ID" value="RUP43045.1"/>
    <property type="molecule type" value="Genomic_DNA"/>
</dbReference>
<feature type="region of interest" description="Disordered" evidence="6">
    <location>
        <begin position="112"/>
        <end position="219"/>
    </location>
</feature>
<proteinExistence type="predicted"/>
<feature type="compositionally biased region" description="Low complexity" evidence="6">
    <location>
        <begin position="203"/>
        <end position="219"/>
    </location>
</feature>
<dbReference type="InterPro" id="IPR022755">
    <property type="entry name" value="Znf_C2H2_jaz"/>
</dbReference>
<keyword evidence="4" id="KW-0862">Zinc</keyword>
<dbReference type="SUPFAM" id="SSF57667">
    <property type="entry name" value="beta-beta-alpha zinc fingers"/>
    <property type="match status" value="2"/>
</dbReference>
<dbReference type="OrthoDB" id="6077919at2759"/>
<comment type="caution">
    <text evidence="8">The sequence shown here is derived from an EMBL/GenBank/DDBJ whole genome shotgun (WGS) entry which is preliminary data.</text>
</comment>
<dbReference type="PANTHER" id="PTHR24409">
    <property type="entry name" value="ZINC FINGER PROTEIN 142"/>
    <property type="match status" value="1"/>
</dbReference>
<keyword evidence="2" id="KW-0677">Repeat</keyword>
<feature type="region of interest" description="Disordered" evidence="6">
    <location>
        <begin position="1"/>
        <end position="20"/>
    </location>
</feature>
<organism evidence="8 9">
    <name type="scientific">Jimgerdemannia flammicorona</name>
    <dbReference type="NCBI Taxonomy" id="994334"/>
    <lineage>
        <taxon>Eukaryota</taxon>
        <taxon>Fungi</taxon>
        <taxon>Fungi incertae sedis</taxon>
        <taxon>Mucoromycota</taxon>
        <taxon>Mucoromycotina</taxon>
        <taxon>Endogonomycetes</taxon>
        <taxon>Endogonales</taxon>
        <taxon>Endogonaceae</taxon>
        <taxon>Jimgerdemannia</taxon>
    </lineage>
</organism>
<dbReference type="SMART" id="SM00355">
    <property type="entry name" value="ZnF_C2H2"/>
    <property type="match status" value="3"/>
</dbReference>